<dbReference type="RefSeq" id="XP_018983746.1">
    <property type="nucleotide sequence ID" value="XM_019130869.1"/>
</dbReference>
<feature type="transmembrane region" description="Helical" evidence="5">
    <location>
        <begin position="12"/>
        <end position="31"/>
    </location>
</feature>
<evidence type="ECO:0000313" key="6">
    <source>
        <dbReference type="EMBL" id="ODQ78418.1"/>
    </source>
</evidence>
<evidence type="ECO:0000256" key="2">
    <source>
        <dbReference type="ARBA" id="ARBA00022692"/>
    </source>
</evidence>
<dbReference type="EMBL" id="KV454435">
    <property type="protein sequence ID" value="ODQ78418.1"/>
    <property type="molecule type" value="Genomic_DNA"/>
</dbReference>
<dbReference type="AlphaFoldDB" id="A0A1E3QLC4"/>
<dbReference type="STRING" id="984486.A0A1E3QLC4"/>
<organism evidence="6 7">
    <name type="scientific">Babjeviella inositovora NRRL Y-12698</name>
    <dbReference type="NCBI Taxonomy" id="984486"/>
    <lineage>
        <taxon>Eukaryota</taxon>
        <taxon>Fungi</taxon>
        <taxon>Dikarya</taxon>
        <taxon>Ascomycota</taxon>
        <taxon>Saccharomycotina</taxon>
        <taxon>Pichiomycetes</taxon>
        <taxon>Serinales incertae sedis</taxon>
        <taxon>Babjeviella</taxon>
    </lineage>
</organism>
<evidence type="ECO:0000256" key="5">
    <source>
        <dbReference type="SAM" id="Phobius"/>
    </source>
</evidence>
<dbReference type="InterPro" id="IPR056552">
    <property type="entry name" value="Ribonucl_Kappa"/>
</dbReference>
<proteinExistence type="predicted"/>
<evidence type="ECO:0000256" key="3">
    <source>
        <dbReference type="ARBA" id="ARBA00022989"/>
    </source>
</evidence>
<accession>A0A1E3QLC4</accession>
<dbReference type="GO" id="GO:0016020">
    <property type="term" value="C:membrane"/>
    <property type="evidence" value="ECO:0007669"/>
    <property type="project" value="UniProtKB-SubCell"/>
</dbReference>
<gene>
    <name evidence="6" type="ORF">BABINDRAFT_172218</name>
</gene>
<feature type="transmembrane region" description="Helical" evidence="5">
    <location>
        <begin position="51"/>
        <end position="76"/>
    </location>
</feature>
<dbReference type="GeneID" id="30148722"/>
<protein>
    <submittedName>
        <fullName evidence="6">Uncharacterized protein</fullName>
    </submittedName>
</protein>
<evidence type="ECO:0000256" key="4">
    <source>
        <dbReference type="ARBA" id="ARBA00023136"/>
    </source>
</evidence>
<dbReference type="OrthoDB" id="67317at2759"/>
<keyword evidence="7" id="KW-1185">Reference proteome</keyword>
<keyword evidence="4 5" id="KW-0472">Membrane</keyword>
<evidence type="ECO:0000256" key="1">
    <source>
        <dbReference type="ARBA" id="ARBA00004370"/>
    </source>
</evidence>
<dbReference type="Pfam" id="PF23489">
    <property type="entry name" value="V-ATPase_su_f"/>
    <property type="match status" value="1"/>
</dbReference>
<sequence length="84" mass="9312">MKPIVAPGKAYFCTGLSAFGIVILSFIGWLFKINHESMMGSVSDPENGAEVAATVWGAAFIYLLFFVFCGLQIFFIKRQSRIQL</sequence>
<evidence type="ECO:0000313" key="7">
    <source>
        <dbReference type="Proteomes" id="UP000094336"/>
    </source>
</evidence>
<keyword evidence="2 5" id="KW-0812">Transmembrane</keyword>
<keyword evidence="3 5" id="KW-1133">Transmembrane helix</keyword>
<reference evidence="7" key="1">
    <citation type="submission" date="2016-05" db="EMBL/GenBank/DDBJ databases">
        <title>Comparative genomics of biotechnologically important yeasts.</title>
        <authorList>
            <consortium name="DOE Joint Genome Institute"/>
            <person name="Riley R."/>
            <person name="Haridas S."/>
            <person name="Wolfe K.H."/>
            <person name="Lopes M.R."/>
            <person name="Hittinger C.T."/>
            <person name="Goker M."/>
            <person name="Salamov A."/>
            <person name="Wisecaver J."/>
            <person name="Long T.M."/>
            <person name="Aerts A.L."/>
            <person name="Barry K."/>
            <person name="Choi C."/>
            <person name="Clum A."/>
            <person name="Coughlan A.Y."/>
            <person name="Deshpande S."/>
            <person name="Douglass A.P."/>
            <person name="Hanson S.J."/>
            <person name="Klenk H.-P."/>
            <person name="Labutti K."/>
            <person name="Lapidus A."/>
            <person name="Lindquist E."/>
            <person name="Lipzen A."/>
            <person name="Meier-Kolthoff J.P."/>
            <person name="Ohm R.A."/>
            <person name="Otillar R.P."/>
            <person name="Pangilinan J."/>
            <person name="Peng Y."/>
            <person name="Rokas A."/>
            <person name="Rosa C.A."/>
            <person name="Scheuner C."/>
            <person name="Sibirny A.A."/>
            <person name="Slot J.C."/>
            <person name="Stielow J.B."/>
            <person name="Sun H."/>
            <person name="Kurtzman C.P."/>
            <person name="Blackwell M."/>
            <person name="Grigoriev I.V."/>
            <person name="Jeffries T.W."/>
        </authorList>
    </citation>
    <scope>NUCLEOTIDE SEQUENCE [LARGE SCALE GENOMIC DNA]</scope>
    <source>
        <strain evidence="7">NRRL Y-12698</strain>
    </source>
</reference>
<comment type="subcellular location">
    <subcellularLocation>
        <location evidence="1">Membrane</location>
    </subcellularLocation>
</comment>
<name>A0A1E3QLC4_9ASCO</name>
<dbReference type="Proteomes" id="UP000094336">
    <property type="component" value="Unassembled WGS sequence"/>
</dbReference>